<feature type="domain" description="Phosphomevalonate dehydratase large subunit-like" evidence="4">
    <location>
        <begin position="157"/>
        <end position="555"/>
    </location>
</feature>
<comment type="caution">
    <text evidence="5">The sequence shown here is derived from an EMBL/GenBank/DDBJ whole genome shotgun (WGS) entry which is preliminary data.</text>
</comment>
<reference evidence="5 6" key="1">
    <citation type="submission" date="2024-02" db="EMBL/GenBank/DDBJ databases">
        <title>Bacteria isolated from the canopy kelp, Nereocystis luetkeana.</title>
        <authorList>
            <person name="Pfister C.A."/>
            <person name="Younker I.T."/>
            <person name="Light S.H."/>
        </authorList>
    </citation>
    <scope>NUCLEOTIDE SEQUENCE [LARGE SCALE GENOMIC DNA]</scope>
    <source>
        <strain evidence="5 6">TI.4.07</strain>
    </source>
</reference>
<dbReference type="Gene3D" id="3.50.30.10">
    <property type="entry name" value="Phosphohistidine domain"/>
    <property type="match status" value="1"/>
</dbReference>
<feature type="domain" description="Phosphomevalonate dehydratase small subunit-like" evidence="3">
    <location>
        <begin position="30"/>
        <end position="114"/>
    </location>
</feature>
<evidence type="ECO:0000313" key="5">
    <source>
        <dbReference type="EMBL" id="MEL0612599.1"/>
    </source>
</evidence>
<evidence type="ECO:0000256" key="2">
    <source>
        <dbReference type="ARBA" id="ARBA00023239"/>
    </source>
</evidence>
<accession>A0ABU9G4P9</accession>
<dbReference type="CDD" id="cd01355">
    <property type="entry name" value="AcnX"/>
    <property type="match status" value="1"/>
</dbReference>
<dbReference type="PIRSF" id="PIRSF036630">
    <property type="entry name" value="UCP036630"/>
    <property type="match status" value="1"/>
</dbReference>
<evidence type="ECO:0000259" key="4">
    <source>
        <dbReference type="Pfam" id="PF04412"/>
    </source>
</evidence>
<dbReference type="Pfam" id="PF01989">
    <property type="entry name" value="AcnX_swivel_put"/>
    <property type="match status" value="1"/>
</dbReference>
<keyword evidence="6" id="KW-1185">Reference proteome</keyword>
<evidence type="ECO:0000313" key="6">
    <source>
        <dbReference type="Proteomes" id="UP001379949"/>
    </source>
</evidence>
<gene>
    <name evidence="5" type="ORF">V6242_05545</name>
</gene>
<dbReference type="InterPro" id="IPR012047">
    <property type="entry name" value="AcnX"/>
</dbReference>
<dbReference type="InterPro" id="IPR007506">
    <property type="entry name" value="PMDh-L-like_dom"/>
</dbReference>
<dbReference type="EMBL" id="JBAKAR010000003">
    <property type="protein sequence ID" value="MEL0612599.1"/>
    <property type="molecule type" value="Genomic_DNA"/>
</dbReference>
<protein>
    <submittedName>
        <fullName evidence="5">Aconitase family protein</fullName>
    </submittedName>
</protein>
<evidence type="ECO:0000259" key="3">
    <source>
        <dbReference type="Pfam" id="PF01989"/>
    </source>
</evidence>
<sequence>MLPDDVIKRAQRVLIHGKGAGNVLFSHEGLSLWGGVDPHTSEVIDRHHPLSGQRLAGNVLAIPCGRGSCTGSGVLMELMLKGLAPSAIIINQPEDILTLGVLVAEEMFACSIPVIALSSADFNALEQVTWLSVSGDQWSASETLPEVDNPARPSSLRLSEFDLACLQGEHGKAHQAAMRIITRMAELQGAPCLLDISQAHIDGCIYTGEAGLRFAQTLVEWGAKVSVPTSLNSISVDRQRWQQQAVATGFAKAANDLADAYLNMGCSATYTCAPYLLEGAPQQGAQIAWAESNAVVFANSVLGARSLKYPDYLDICMAITGRAPYIGCHLESERKARYVVKVEKPAQADEAFYPLLGYWLGKHSHGRIPAVVGLATAGMTLDDLKALGAAFATTSSAPMFHIVGVTPEAVTLDAVIASQEVPVMAVDGTELAKIWRSLNSTDAERIAMVCLGNPHFSLSEIERLAGLVLGKEKAPETRLVITCSRVIYEHAQAHVSTLTEFGVEWITDTCWCMIDKPILPTEEHTMMTNSAKYAHYGPGISGCGVRFGSLEECVQAALTSQQVFALPQWLVASHDSL</sequence>
<dbReference type="Pfam" id="PF04412">
    <property type="entry name" value="AcnX"/>
    <property type="match status" value="1"/>
</dbReference>
<keyword evidence="2" id="KW-0456">Lyase</keyword>
<dbReference type="Proteomes" id="UP001379949">
    <property type="component" value="Unassembled WGS sequence"/>
</dbReference>
<name>A0ABU9G4P9_9GAMM</name>
<dbReference type="PANTHER" id="PTHR36577">
    <property type="entry name" value="DUF521 DOMAIN PROTEIN (AFU_ORTHOLOGUE AFUA_6G00490)"/>
    <property type="match status" value="1"/>
</dbReference>
<organism evidence="5 6">
    <name type="scientific">Marinomonas arenicola</name>
    <dbReference type="NCBI Taxonomy" id="569601"/>
    <lineage>
        <taxon>Bacteria</taxon>
        <taxon>Pseudomonadati</taxon>
        <taxon>Pseudomonadota</taxon>
        <taxon>Gammaproteobacteria</taxon>
        <taxon>Oceanospirillales</taxon>
        <taxon>Oceanospirillaceae</taxon>
        <taxon>Marinomonas</taxon>
    </lineage>
</organism>
<dbReference type="InterPro" id="IPR002840">
    <property type="entry name" value="PMDh-S-like_dom"/>
</dbReference>
<dbReference type="CDD" id="cd01356">
    <property type="entry name" value="AcnX_swivel"/>
    <property type="match status" value="1"/>
</dbReference>
<dbReference type="SUPFAM" id="SSF52016">
    <property type="entry name" value="LeuD/IlvD-like"/>
    <property type="match status" value="1"/>
</dbReference>
<dbReference type="PANTHER" id="PTHR36577:SF3">
    <property type="entry name" value="DUF521 DOMAIN PROTEIN (AFU_ORTHOLOGUE AFUA_6G00490)"/>
    <property type="match status" value="1"/>
</dbReference>
<dbReference type="RefSeq" id="WP_341566590.1">
    <property type="nucleotide sequence ID" value="NZ_JBAKAR010000003.1"/>
</dbReference>
<keyword evidence="1" id="KW-0408">Iron</keyword>
<evidence type="ECO:0000256" key="1">
    <source>
        <dbReference type="ARBA" id="ARBA00023004"/>
    </source>
</evidence>
<proteinExistence type="predicted"/>